<reference evidence="1 2" key="1">
    <citation type="submission" date="2019-01" db="EMBL/GenBank/DDBJ databases">
        <title>Draft genome sequences of three monokaryotic isolates of the white-rot basidiomycete fungus Dichomitus squalens.</title>
        <authorList>
            <consortium name="DOE Joint Genome Institute"/>
            <person name="Lopez S.C."/>
            <person name="Andreopoulos B."/>
            <person name="Pangilinan J."/>
            <person name="Lipzen A."/>
            <person name="Riley R."/>
            <person name="Ahrendt S."/>
            <person name="Ng V."/>
            <person name="Barry K."/>
            <person name="Daum C."/>
            <person name="Grigoriev I.V."/>
            <person name="Hilden K.S."/>
            <person name="Makela M.R."/>
            <person name="de Vries R.P."/>
        </authorList>
    </citation>
    <scope>NUCLEOTIDE SEQUENCE [LARGE SCALE GENOMIC DNA]</scope>
    <source>
        <strain evidence="1 2">CBS 464.89</strain>
    </source>
</reference>
<dbReference type="Proteomes" id="UP000292082">
    <property type="component" value="Unassembled WGS sequence"/>
</dbReference>
<protein>
    <submittedName>
        <fullName evidence="1">Uncharacterized protein</fullName>
    </submittedName>
</protein>
<dbReference type="GO" id="GO:0005739">
    <property type="term" value="C:mitochondrion"/>
    <property type="evidence" value="ECO:0007669"/>
    <property type="project" value="TreeGrafter"/>
</dbReference>
<dbReference type="PANTHER" id="PTHR28002">
    <property type="entry name" value="MIOREX COMPLEX COMPONENT 11"/>
    <property type="match status" value="1"/>
</dbReference>
<dbReference type="STRING" id="114155.A0A4Q9PV60"/>
<evidence type="ECO:0000313" key="2">
    <source>
        <dbReference type="Proteomes" id="UP000292082"/>
    </source>
</evidence>
<organism evidence="1 2">
    <name type="scientific">Dichomitus squalens</name>
    <dbReference type="NCBI Taxonomy" id="114155"/>
    <lineage>
        <taxon>Eukaryota</taxon>
        <taxon>Fungi</taxon>
        <taxon>Dikarya</taxon>
        <taxon>Basidiomycota</taxon>
        <taxon>Agaricomycotina</taxon>
        <taxon>Agaricomycetes</taxon>
        <taxon>Polyporales</taxon>
        <taxon>Polyporaceae</taxon>
        <taxon>Dichomitus</taxon>
    </lineage>
</organism>
<name>A0A4Q9PV60_9APHY</name>
<sequence length="197" mass="21478">MTSQLPSSKSKFGPYKQALSALSQRTRTPLPSLILSFGILHELTAIAPIAGFFFAARGLGVGEGVIRALAPQTSAEGERGFAAQFRESWVAQRFRKWMVEGEARAERVGRRYGWLGYEKGSIPSVPLPGEQAKHHAEAVMTGRIAGDVANAVVAYALTKALLPVRIGLSMYLAPPFSRTFVQPVTSAFIRIFRRKSS</sequence>
<keyword evidence="2" id="KW-1185">Reference proteome</keyword>
<gene>
    <name evidence="1" type="ORF">BD310DRAFT_851172</name>
</gene>
<dbReference type="EMBL" id="ML145124">
    <property type="protein sequence ID" value="TBU58502.1"/>
    <property type="molecule type" value="Genomic_DNA"/>
</dbReference>
<evidence type="ECO:0000313" key="1">
    <source>
        <dbReference type="EMBL" id="TBU58502.1"/>
    </source>
</evidence>
<dbReference type="PANTHER" id="PTHR28002:SF1">
    <property type="entry name" value="MIOREX COMPLEX COMPONENT 11"/>
    <property type="match status" value="1"/>
</dbReference>
<proteinExistence type="predicted"/>
<dbReference type="AlphaFoldDB" id="A0A4Q9PV60"/>
<dbReference type="Pfam" id="PF10306">
    <property type="entry name" value="FLILHELTA"/>
    <property type="match status" value="1"/>
</dbReference>
<accession>A0A4Q9PV60</accession>
<dbReference type="InterPro" id="IPR018811">
    <property type="entry name" value="MRX11"/>
</dbReference>